<comment type="caution">
    <text evidence="1">The sequence shown here is derived from an EMBL/GenBank/DDBJ whole genome shotgun (WGS) entry which is preliminary data.</text>
</comment>
<protein>
    <submittedName>
        <fullName evidence="1">Uncharacterized protein</fullName>
    </submittedName>
</protein>
<dbReference type="Proteomes" id="UP001374584">
    <property type="component" value="Unassembled WGS sequence"/>
</dbReference>
<accession>A0AAN9RRG1</accession>
<reference evidence="1 2" key="1">
    <citation type="submission" date="2024-01" db="EMBL/GenBank/DDBJ databases">
        <title>The genomes of 5 underutilized Papilionoideae crops provide insights into root nodulation and disease resistanc.</title>
        <authorList>
            <person name="Jiang F."/>
        </authorList>
    </citation>
    <scope>NUCLEOTIDE SEQUENCE [LARGE SCALE GENOMIC DNA]</scope>
    <source>
        <strain evidence="1">JINMINGXINNONG_FW02</strain>
        <tissue evidence="1">Leaves</tissue>
    </source>
</reference>
<dbReference type="AlphaFoldDB" id="A0AAN9RRG1"/>
<evidence type="ECO:0000313" key="1">
    <source>
        <dbReference type="EMBL" id="KAK7376698.1"/>
    </source>
</evidence>
<evidence type="ECO:0000313" key="2">
    <source>
        <dbReference type="Proteomes" id="UP001374584"/>
    </source>
</evidence>
<proteinExistence type="predicted"/>
<sequence>MKRIAAPIHISAAAAHCTHRRTLTARHQHWVAAPPIRTANTNHRRRPHSWGTNGHQHREGNIVKGATRVVAYTSRNRVVLELGFPGYKYNHLPLLFGHLARVIQNLGFRLCGAL</sequence>
<name>A0AAN9RRG1_PHACN</name>
<dbReference type="EMBL" id="JAYMYR010000002">
    <property type="protein sequence ID" value="KAK7376698.1"/>
    <property type="molecule type" value="Genomic_DNA"/>
</dbReference>
<organism evidence="1 2">
    <name type="scientific">Phaseolus coccineus</name>
    <name type="common">Scarlet runner bean</name>
    <name type="synonym">Phaseolus multiflorus</name>
    <dbReference type="NCBI Taxonomy" id="3886"/>
    <lineage>
        <taxon>Eukaryota</taxon>
        <taxon>Viridiplantae</taxon>
        <taxon>Streptophyta</taxon>
        <taxon>Embryophyta</taxon>
        <taxon>Tracheophyta</taxon>
        <taxon>Spermatophyta</taxon>
        <taxon>Magnoliopsida</taxon>
        <taxon>eudicotyledons</taxon>
        <taxon>Gunneridae</taxon>
        <taxon>Pentapetalae</taxon>
        <taxon>rosids</taxon>
        <taxon>fabids</taxon>
        <taxon>Fabales</taxon>
        <taxon>Fabaceae</taxon>
        <taxon>Papilionoideae</taxon>
        <taxon>50 kb inversion clade</taxon>
        <taxon>NPAAA clade</taxon>
        <taxon>indigoferoid/millettioid clade</taxon>
        <taxon>Phaseoleae</taxon>
        <taxon>Phaseolus</taxon>
    </lineage>
</organism>
<keyword evidence="2" id="KW-1185">Reference proteome</keyword>
<gene>
    <name evidence="1" type="ORF">VNO80_02112</name>
</gene>